<dbReference type="AlphaFoldDB" id="A0AAN9FYQ4"/>
<evidence type="ECO:0008006" key="10">
    <source>
        <dbReference type="Google" id="ProtNLM"/>
    </source>
</evidence>
<feature type="chain" id="PRO_5043018658" description="Cysteine and tyrosine-rich protein 1" evidence="7">
    <location>
        <begin position="30"/>
        <end position="179"/>
    </location>
</feature>
<organism evidence="8 9">
    <name type="scientific">Littorina saxatilis</name>
    <dbReference type="NCBI Taxonomy" id="31220"/>
    <lineage>
        <taxon>Eukaryota</taxon>
        <taxon>Metazoa</taxon>
        <taxon>Spiralia</taxon>
        <taxon>Lophotrochozoa</taxon>
        <taxon>Mollusca</taxon>
        <taxon>Gastropoda</taxon>
        <taxon>Caenogastropoda</taxon>
        <taxon>Littorinimorpha</taxon>
        <taxon>Littorinoidea</taxon>
        <taxon>Littorinidae</taxon>
        <taxon>Littorina</taxon>
    </lineage>
</organism>
<name>A0AAN9FYQ4_9CAEN</name>
<dbReference type="InterPro" id="IPR026910">
    <property type="entry name" value="Shisa"/>
</dbReference>
<feature type="compositionally biased region" description="Polar residues" evidence="5">
    <location>
        <begin position="127"/>
        <end position="140"/>
    </location>
</feature>
<dbReference type="PANTHER" id="PTHR31395:SF23">
    <property type="entry name" value="GEO05642P1"/>
    <property type="match status" value="1"/>
</dbReference>
<evidence type="ECO:0000313" key="8">
    <source>
        <dbReference type="EMBL" id="KAK7088997.1"/>
    </source>
</evidence>
<keyword evidence="7" id="KW-0732">Signal</keyword>
<evidence type="ECO:0000256" key="6">
    <source>
        <dbReference type="SAM" id="Phobius"/>
    </source>
</evidence>
<feature type="transmembrane region" description="Helical" evidence="6">
    <location>
        <begin position="69"/>
        <end position="91"/>
    </location>
</feature>
<evidence type="ECO:0000256" key="1">
    <source>
        <dbReference type="ARBA" id="ARBA00004370"/>
    </source>
</evidence>
<keyword evidence="9" id="KW-1185">Reference proteome</keyword>
<dbReference type="PANTHER" id="PTHR31395">
    <property type="entry name" value="SHISA"/>
    <property type="match status" value="1"/>
</dbReference>
<gene>
    <name evidence="8" type="ORF">V1264_024748</name>
</gene>
<evidence type="ECO:0000313" key="9">
    <source>
        <dbReference type="Proteomes" id="UP001374579"/>
    </source>
</evidence>
<accession>A0AAN9FYQ4</accession>
<protein>
    <recommendedName>
        <fullName evidence="10">Cysteine and tyrosine-rich protein 1</fullName>
    </recommendedName>
</protein>
<comment type="caution">
    <text evidence="8">The sequence shown here is derived from an EMBL/GenBank/DDBJ whole genome shotgun (WGS) entry which is preliminary data.</text>
</comment>
<reference evidence="8 9" key="1">
    <citation type="submission" date="2024-02" db="EMBL/GenBank/DDBJ databases">
        <title>Chromosome-scale genome assembly of the rough periwinkle Littorina saxatilis.</title>
        <authorList>
            <person name="De Jode A."/>
            <person name="Faria R."/>
            <person name="Formenti G."/>
            <person name="Sims Y."/>
            <person name="Smith T.P."/>
            <person name="Tracey A."/>
            <person name="Wood J.M.D."/>
            <person name="Zagrodzka Z.B."/>
            <person name="Johannesson K."/>
            <person name="Butlin R.K."/>
            <person name="Leder E.H."/>
        </authorList>
    </citation>
    <scope>NUCLEOTIDE SEQUENCE [LARGE SCALE GENOMIC DNA]</scope>
    <source>
        <strain evidence="8">Snail1</strain>
        <tissue evidence="8">Muscle</tissue>
    </source>
</reference>
<proteinExistence type="predicted"/>
<keyword evidence="4 6" id="KW-0472">Membrane</keyword>
<evidence type="ECO:0000256" key="3">
    <source>
        <dbReference type="ARBA" id="ARBA00022989"/>
    </source>
</evidence>
<evidence type="ECO:0000256" key="4">
    <source>
        <dbReference type="ARBA" id="ARBA00023136"/>
    </source>
</evidence>
<sequence length="179" mass="19291">MCRRHKMAAIKERSVLFLAFLCCVSVSLAGEYCTTSRYLSRTTYCSNDCCGTYPYEYCCTDIPVNVGVYVGGAFGAIVVFCVLVAIVCVFIKKGQRGRVMVRPAVQPGNNISVVSANTSNQYSGNTYSQPMGAQQMQPTPYGQAVPPPYSYSNPAYPPTQHAAPGPSDPYATAAFSTKS</sequence>
<keyword evidence="2 6" id="KW-0812">Transmembrane</keyword>
<dbReference type="EMBL" id="JBAMIC010003398">
    <property type="protein sequence ID" value="KAK7088997.1"/>
    <property type="molecule type" value="Genomic_DNA"/>
</dbReference>
<feature type="signal peptide" evidence="7">
    <location>
        <begin position="1"/>
        <end position="29"/>
    </location>
</feature>
<dbReference type="Proteomes" id="UP001374579">
    <property type="component" value="Unassembled WGS sequence"/>
</dbReference>
<feature type="region of interest" description="Disordered" evidence="5">
    <location>
        <begin position="127"/>
        <end position="179"/>
    </location>
</feature>
<evidence type="ECO:0000256" key="5">
    <source>
        <dbReference type="SAM" id="MobiDB-lite"/>
    </source>
</evidence>
<dbReference type="GO" id="GO:0016020">
    <property type="term" value="C:membrane"/>
    <property type="evidence" value="ECO:0007669"/>
    <property type="project" value="UniProtKB-SubCell"/>
</dbReference>
<keyword evidence="3 6" id="KW-1133">Transmembrane helix</keyword>
<comment type="subcellular location">
    <subcellularLocation>
        <location evidence="1">Membrane</location>
    </subcellularLocation>
</comment>
<evidence type="ECO:0000256" key="7">
    <source>
        <dbReference type="SAM" id="SignalP"/>
    </source>
</evidence>
<evidence type="ECO:0000256" key="2">
    <source>
        <dbReference type="ARBA" id="ARBA00022692"/>
    </source>
</evidence>